<protein>
    <submittedName>
        <fullName evidence="2">Uncharacterized protein</fullName>
    </submittedName>
</protein>
<proteinExistence type="predicted"/>
<name>A0A5C3N7E7_9AGAM</name>
<keyword evidence="3" id="KW-1185">Reference proteome</keyword>
<evidence type="ECO:0000256" key="1">
    <source>
        <dbReference type="SAM" id="MobiDB-lite"/>
    </source>
</evidence>
<dbReference type="AlphaFoldDB" id="A0A5C3N7E7"/>
<feature type="region of interest" description="Disordered" evidence="1">
    <location>
        <begin position="81"/>
        <end position="104"/>
    </location>
</feature>
<reference evidence="2 3" key="1">
    <citation type="journal article" date="2019" name="Nat. Ecol. Evol.">
        <title>Megaphylogeny resolves global patterns of mushroom evolution.</title>
        <authorList>
            <person name="Varga T."/>
            <person name="Krizsan K."/>
            <person name="Foldi C."/>
            <person name="Dima B."/>
            <person name="Sanchez-Garcia M."/>
            <person name="Sanchez-Ramirez S."/>
            <person name="Szollosi G.J."/>
            <person name="Szarkandi J.G."/>
            <person name="Papp V."/>
            <person name="Albert L."/>
            <person name="Andreopoulos W."/>
            <person name="Angelini C."/>
            <person name="Antonin V."/>
            <person name="Barry K.W."/>
            <person name="Bougher N.L."/>
            <person name="Buchanan P."/>
            <person name="Buyck B."/>
            <person name="Bense V."/>
            <person name="Catcheside P."/>
            <person name="Chovatia M."/>
            <person name="Cooper J."/>
            <person name="Damon W."/>
            <person name="Desjardin D."/>
            <person name="Finy P."/>
            <person name="Geml J."/>
            <person name="Haridas S."/>
            <person name="Hughes K."/>
            <person name="Justo A."/>
            <person name="Karasinski D."/>
            <person name="Kautmanova I."/>
            <person name="Kiss B."/>
            <person name="Kocsube S."/>
            <person name="Kotiranta H."/>
            <person name="LaButti K.M."/>
            <person name="Lechner B.E."/>
            <person name="Liimatainen K."/>
            <person name="Lipzen A."/>
            <person name="Lukacs Z."/>
            <person name="Mihaltcheva S."/>
            <person name="Morgado L.N."/>
            <person name="Niskanen T."/>
            <person name="Noordeloos M.E."/>
            <person name="Ohm R.A."/>
            <person name="Ortiz-Santana B."/>
            <person name="Ovrebo C."/>
            <person name="Racz N."/>
            <person name="Riley R."/>
            <person name="Savchenko A."/>
            <person name="Shiryaev A."/>
            <person name="Soop K."/>
            <person name="Spirin V."/>
            <person name="Szebenyi C."/>
            <person name="Tomsovsky M."/>
            <person name="Tulloss R.E."/>
            <person name="Uehling J."/>
            <person name="Grigoriev I.V."/>
            <person name="Vagvolgyi C."/>
            <person name="Papp T."/>
            <person name="Martin F.M."/>
            <person name="Miettinen O."/>
            <person name="Hibbett D.S."/>
            <person name="Nagy L.G."/>
        </authorList>
    </citation>
    <scope>NUCLEOTIDE SEQUENCE [LARGE SCALE GENOMIC DNA]</scope>
    <source>
        <strain evidence="2 3">OMC1185</strain>
    </source>
</reference>
<accession>A0A5C3N7E7</accession>
<organism evidence="2 3">
    <name type="scientific">Heliocybe sulcata</name>
    <dbReference type="NCBI Taxonomy" id="5364"/>
    <lineage>
        <taxon>Eukaryota</taxon>
        <taxon>Fungi</taxon>
        <taxon>Dikarya</taxon>
        <taxon>Basidiomycota</taxon>
        <taxon>Agaricomycotina</taxon>
        <taxon>Agaricomycetes</taxon>
        <taxon>Gloeophyllales</taxon>
        <taxon>Gloeophyllaceae</taxon>
        <taxon>Heliocybe</taxon>
    </lineage>
</organism>
<dbReference type="Proteomes" id="UP000305948">
    <property type="component" value="Unassembled WGS sequence"/>
</dbReference>
<sequence>MVSEPSTWSYRVLIRRYYWHFGERNSALQRLPDLPGVFTSLSIFQCGVMSIIIDSSVISTLNMAGYRILQQLGLNLADTAPSDQNGRRAAARARKSLECNTQVL</sequence>
<gene>
    <name evidence="2" type="ORF">OE88DRAFT_1273998</name>
</gene>
<evidence type="ECO:0000313" key="2">
    <source>
        <dbReference type="EMBL" id="TFK53729.1"/>
    </source>
</evidence>
<dbReference type="EMBL" id="ML213507">
    <property type="protein sequence ID" value="TFK53729.1"/>
    <property type="molecule type" value="Genomic_DNA"/>
</dbReference>
<evidence type="ECO:0000313" key="3">
    <source>
        <dbReference type="Proteomes" id="UP000305948"/>
    </source>
</evidence>